<comment type="similarity">
    <text evidence="1">Belongs to the prokaryotic/mitochondrial release factor family.</text>
</comment>
<organism evidence="3 4">
    <name type="scientific">Bythopirellula goksoeyrii</name>
    <dbReference type="NCBI Taxonomy" id="1400387"/>
    <lineage>
        <taxon>Bacteria</taxon>
        <taxon>Pseudomonadati</taxon>
        <taxon>Planctomycetota</taxon>
        <taxon>Planctomycetia</taxon>
        <taxon>Pirellulales</taxon>
        <taxon>Lacipirellulaceae</taxon>
        <taxon>Bythopirellula</taxon>
    </lineage>
</organism>
<dbReference type="AlphaFoldDB" id="A0A5B9QLY5"/>
<sequence>MVHPAQLPIEDLLVQCKFRRTRRSGPGGQHRNKVETAVVIEHLPTQVRAEGSERRSQSLNREVAIHRLRTQLALQLRTPASESSCNAPPSQLWKSRVSGGKVSVNVAHADFPSLLSEALDILASNAYEISPSADRLGITNSQLVKFLKLEPAALLAVNRHRSERDMPALR</sequence>
<evidence type="ECO:0000256" key="1">
    <source>
        <dbReference type="ARBA" id="ARBA00010835"/>
    </source>
</evidence>
<accession>A0A5B9QLY5</accession>
<feature type="domain" description="Prokaryotic-type class I peptide chain release factors" evidence="2">
    <location>
        <begin position="17"/>
        <end position="78"/>
    </location>
</feature>
<dbReference type="InterPro" id="IPR045853">
    <property type="entry name" value="Pep_chain_release_fac_I_sf"/>
</dbReference>
<dbReference type="KEGG" id="bgok:Pr1d_24640"/>
<dbReference type="RefSeq" id="WP_148073717.1">
    <property type="nucleotide sequence ID" value="NZ_CP042913.1"/>
</dbReference>
<dbReference type="OrthoDB" id="9815709at2"/>
<dbReference type="Gene3D" id="3.30.160.20">
    <property type="match status" value="1"/>
</dbReference>
<gene>
    <name evidence="3" type="primary">prfA_2</name>
    <name evidence="3" type="ORF">Pr1d_24640</name>
</gene>
<name>A0A5B9QLY5_9BACT</name>
<dbReference type="Proteomes" id="UP000323917">
    <property type="component" value="Chromosome"/>
</dbReference>
<evidence type="ECO:0000259" key="2">
    <source>
        <dbReference type="Pfam" id="PF00472"/>
    </source>
</evidence>
<dbReference type="InterPro" id="IPR050057">
    <property type="entry name" value="Prokaryotic/Mito_RF"/>
</dbReference>
<evidence type="ECO:0000313" key="3">
    <source>
        <dbReference type="EMBL" id="QEG35171.1"/>
    </source>
</evidence>
<dbReference type="Pfam" id="PF00472">
    <property type="entry name" value="RF-1"/>
    <property type="match status" value="1"/>
</dbReference>
<keyword evidence="4" id="KW-1185">Reference proteome</keyword>
<proteinExistence type="inferred from homology"/>
<dbReference type="SUPFAM" id="SSF75620">
    <property type="entry name" value="Release factor"/>
    <property type="match status" value="1"/>
</dbReference>
<reference evidence="3 4" key="1">
    <citation type="submission" date="2019-08" db="EMBL/GenBank/DDBJ databases">
        <title>Deep-cultivation of Planctomycetes and their phenomic and genomic characterization uncovers novel biology.</title>
        <authorList>
            <person name="Wiegand S."/>
            <person name="Jogler M."/>
            <person name="Boedeker C."/>
            <person name="Pinto D."/>
            <person name="Vollmers J."/>
            <person name="Rivas-Marin E."/>
            <person name="Kohn T."/>
            <person name="Peeters S.H."/>
            <person name="Heuer A."/>
            <person name="Rast P."/>
            <person name="Oberbeckmann S."/>
            <person name="Bunk B."/>
            <person name="Jeske O."/>
            <person name="Meyerdierks A."/>
            <person name="Storesund J.E."/>
            <person name="Kallscheuer N."/>
            <person name="Luecker S."/>
            <person name="Lage O.M."/>
            <person name="Pohl T."/>
            <person name="Merkel B.J."/>
            <person name="Hornburger P."/>
            <person name="Mueller R.-W."/>
            <person name="Bruemmer F."/>
            <person name="Labrenz M."/>
            <person name="Spormann A.M."/>
            <person name="Op den Camp H."/>
            <person name="Overmann J."/>
            <person name="Amann R."/>
            <person name="Jetten M.S.M."/>
            <person name="Mascher T."/>
            <person name="Medema M.H."/>
            <person name="Devos D.P."/>
            <person name="Kaster A.-K."/>
            <person name="Ovreas L."/>
            <person name="Rohde M."/>
            <person name="Galperin M.Y."/>
            <person name="Jogler C."/>
        </authorList>
    </citation>
    <scope>NUCLEOTIDE SEQUENCE [LARGE SCALE GENOMIC DNA]</scope>
    <source>
        <strain evidence="3 4">Pr1d</strain>
    </source>
</reference>
<dbReference type="EMBL" id="CP042913">
    <property type="protein sequence ID" value="QEG35171.1"/>
    <property type="molecule type" value="Genomic_DNA"/>
</dbReference>
<dbReference type="PANTHER" id="PTHR43804:SF6">
    <property type="entry name" value="CLASS I PEPTIDE CHAIN RELEASE FACTOR"/>
    <property type="match status" value="1"/>
</dbReference>
<dbReference type="GO" id="GO:0003747">
    <property type="term" value="F:translation release factor activity"/>
    <property type="evidence" value="ECO:0007669"/>
    <property type="project" value="InterPro"/>
</dbReference>
<dbReference type="InterPro" id="IPR000352">
    <property type="entry name" value="Pep_chain_release_fac_I"/>
</dbReference>
<dbReference type="PANTHER" id="PTHR43804">
    <property type="entry name" value="LD18447P"/>
    <property type="match status" value="1"/>
</dbReference>
<evidence type="ECO:0000313" key="4">
    <source>
        <dbReference type="Proteomes" id="UP000323917"/>
    </source>
</evidence>
<protein>
    <submittedName>
        <fullName evidence="3">Peptide chain release factor 1</fullName>
    </submittedName>
</protein>